<feature type="region of interest" description="Disordered" evidence="1">
    <location>
        <begin position="64"/>
        <end position="83"/>
    </location>
</feature>
<name>A0A6G2DXT1_STREE</name>
<evidence type="ECO:0000256" key="1">
    <source>
        <dbReference type="SAM" id="MobiDB-lite"/>
    </source>
</evidence>
<dbReference type="Proteomes" id="UP000490982">
    <property type="component" value="Unassembled WGS sequence"/>
</dbReference>
<gene>
    <name evidence="2" type="ORF">GM537_13965</name>
</gene>
<feature type="non-terminal residue" evidence="2">
    <location>
        <position position="83"/>
    </location>
</feature>
<organism evidence="2 3">
    <name type="scientific">Streptococcus pneumoniae</name>
    <dbReference type="NCBI Taxonomy" id="1313"/>
    <lineage>
        <taxon>Bacteria</taxon>
        <taxon>Bacillati</taxon>
        <taxon>Bacillota</taxon>
        <taxon>Bacilli</taxon>
        <taxon>Lactobacillales</taxon>
        <taxon>Streptococcaceae</taxon>
        <taxon>Streptococcus</taxon>
    </lineage>
</organism>
<evidence type="ECO:0000313" key="3">
    <source>
        <dbReference type="Proteomes" id="UP000490982"/>
    </source>
</evidence>
<proteinExistence type="predicted"/>
<feature type="non-terminal residue" evidence="2">
    <location>
        <position position="1"/>
    </location>
</feature>
<dbReference type="RefSeq" id="WP_155459803.1">
    <property type="nucleotide sequence ID" value="NZ_WNHS01000813.1"/>
</dbReference>
<comment type="caution">
    <text evidence="2">The sequence shown here is derived from an EMBL/GenBank/DDBJ whole genome shotgun (WGS) entry which is preliminary data.</text>
</comment>
<evidence type="ECO:0000313" key="2">
    <source>
        <dbReference type="EMBL" id="MTW25878.1"/>
    </source>
</evidence>
<dbReference type="EMBL" id="WNHS01000813">
    <property type="protein sequence ID" value="MTW25878.1"/>
    <property type="molecule type" value="Genomic_DNA"/>
</dbReference>
<dbReference type="AlphaFoldDB" id="A0A6G2DXT1"/>
<reference evidence="2 3" key="1">
    <citation type="submission" date="2019-11" db="EMBL/GenBank/DDBJ databases">
        <title>Growth characteristics of pneumococcus vary with the chemical composition of the capsule and with environmental conditions.</title>
        <authorList>
            <person name="Tothpal A."/>
            <person name="Desobry K."/>
            <person name="Joshi S."/>
            <person name="Wyllie A.L."/>
            <person name="Weinberger D.M."/>
        </authorList>
    </citation>
    <scope>NUCLEOTIDE SEQUENCE [LARGE SCALE GENOMIC DNA]</scope>
    <source>
        <strain evidence="3">pnumococcus23A</strain>
    </source>
</reference>
<accession>A0A6G2DXT1</accession>
<sequence length="83" mass="8911">VYVDGEKIERIANPAHPRFAHNSLVLPLESIGGFKGILHSAELSDKPFVNPRLISNDKITATASSQQLPGNATEGAVEKAFDN</sequence>
<protein>
    <submittedName>
        <fullName evidence="2">Uncharacterized protein</fullName>
    </submittedName>
</protein>